<dbReference type="CDD" id="cd01324">
    <property type="entry name" value="cbb3_Oxidase_CcoQ"/>
    <property type="match status" value="1"/>
</dbReference>
<keyword evidence="1" id="KW-1133">Transmembrane helix</keyword>
<feature type="transmembrane region" description="Helical" evidence="1">
    <location>
        <begin position="16"/>
        <end position="34"/>
    </location>
</feature>
<proteinExistence type="predicted"/>
<keyword evidence="1" id="KW-0472">Membrane</keyword>
<dbReference type="InterPro" id="IPR008621">
    <property type="entry name" value="Cbb3-typ_cyt_oxidase_comp"/>
</dbReference>
<evidence type="ECO:0000313" key="3">
    <source>
        <dbReference type="Proteomes" id="UP000561181"/>
    </source>
</evidence>
<accession>A0A848QK17</accession>
<protein>
    <submittedName>
        <fullName evidence="2">Cbb3-type cytochrome c oxidase subunit 3</fullName>
    </submittedName>
</protein>
<dbReference type="AlphaFoldDB" id="A0A848QK17"/>
<name>A0A848QK17_9SPHN</name>
<dbReference type="Proteomes" id="UP000561181">
    <property type="component" value="Unassembled WGS sequence"/>
</dbReference>
<organism evidence="2 3">
    <name type="scientific">Pontixanthobacter rizhaonensis</name>
    <dbReference type="NCBI Taxonomy" id="2730337"/>
    <lineage>
        <taxon>Bacteria</taxon>
        <taxon>Pseudomonadati</taxon>
        <taxon>Pseudomonadota</taxon>
        <taxon>Alphaproteobacteria</taxon>
        <taxon>Sphingomonadales</taxon>
        <taxon>Erythrobacteraceae</taxon>
        <taxon>Pontixanthobacter</taxon>
    </lineage>
</organism>
<evidence type="ECO:0000313" key="2">
    <source>
        <dbReference type="EMBL" id="NMW30525.1"/>
    </source>
</evidence>
<reference evidence="2 3" key="1">
    <citation type="submission" date="2020-04" db="EMBL/GenBank/DDBJ databases">
        <authorList>
            <person name="Liu A."/>
        </authorList>
    </citation>
    <scope>NUCLEOTIDE SEQUENCE [LARGE SCALE GENOMIC DNA]</scope>
    <source>
        <strain evidence="2 3">RZ02</strain>
    </source>
</reference>
<dbReference type="RefSeq" id="WP_170009275.1">
    <property type="nucleotide sequence ID" value="NZ_JABCRE010000002.1"/>
</dbReference>
<keyword evidence="3" id="KW-1185">Reference proteome</keyword>
<comment type="caution">
    <text evidence="2">The sequence shown here is derived from an EMBL/GenBank/DDBJ whole genome shotgun (WGS) entry which is preliminary data.</text>
</comment>
<sequence>MNDHSIYETLRQLADSWGLLAMLIMFLVLTFWPFRPGAKERNHRAATAIFEDQSDGE</sequence>
<keyword evidence="1" id="KW-0812">Transmembrane</keyword>
<dbReference type="Pfam" id="PF05545">
    <property type="entry name" value="FixQ"/>
    <property type="match status" value="1"/>
</dbReference>
<dbReference type="EMBL" id="JABCRE010000002">
    <property type="protein sequence ID" value="NMW30525.1"/>
    <property type="molecule type" value="Genomic_DNA"/>
</dbReference>
<evidence type="ECO:0000256" key="1">
    <source>
        <dbReference type="SAM" id="Phobius"/>
    </source>
</evidence>
<gene>
    <name evidence="2" type="ORF">HKD42_00395</name>
</gene>